<name>A0AAV4WPZ0_9ARAC</name>
<feature type="region of interest" description="Disordered" evidence="1">
    <location>
        <begin position="115"/>
        <end position="137"/>
    </location>
</feature>
<feature type="compositionally biased region" description="Basic and acidic residues" evidence="1">
    <location>
        <begin position="115"/>
        <end position="130"/>
    </location>
</feature>
<dbReference type="EMBL" id="BPLQ01014939">
    <property type="protein sequence ID" value="GIY84566.1"/>
    <property type="molecule type" value="Genomic_DNA"/>
</dbReference>
<evidence type="ECO:0000313" key="3">
    <source>
        <dbReference type="Proteomes" id="UP001054837"/>
    </source>
</evidence>
<proteinExistence type="predicted"/>
<evidence type="ECO:0000256" key="1">
    <source>
        <dbReference type="SAM" id="MobiDB-lite"/>
    </source>
</evidence>
<organism evidence="2 3">
    <name type="scientific">Caerostris darwini</name>
    <dbReference type="NCBI Taxonomy" id="1538125"/>
    <lineage>
        <taxon>Eukaryota</taxon>
        <taxon>Metazoa</taxon>
        <taxon>Ecdysozoa</taxon>
        <taxon>Arthropoda</taxon>
        <taxon>Chelicerata</taxon>
        <taxon>Arachnida</taxon>
        <taxon>Araneae</taxon>
        <taxon>Araneomorphae</taxon>
        <taxon>Entelegynae</taxon>
        <taxon>Araneoidea</taxon>
        <taxon>Araneidae</taxon>
        <taxon>Caerostris</taxon>
    </lineage>
</organism>
<sequence>MRVIIFFSANINSNNNLRKKFSTILFCFSNPTYYICTHPPSPESPGVYRISDFFQPRSMDFFARYRKDNAVLQRPTEHEEPLGKQGTFAKARKRRRMRLIKTDRLQKGMAVVFVDDRRQQNTEPPSEREVLPQLSSR</sequence>
<protein>
    <submittedName>
        <fullName evidence="2">Uncharacterized protein</fullName>
    </submittedName>
</protein>
<reference evidence="2 3" key="1">
    <citation type="submission" date="2021-06" db="EMBL/GenBank/DDBJ databases">
        <title>Caerostris darwini draft genome.</title>
        <authorList>
            <person name="Kono N."/>
            <person name="Arakawa K."/>
        </authorList>
    </citation>
    <scope>NUCLEOTIDE SEQUENCE [LARGE SCALE GENOMIC DNA]</scope>
</reference>
<dbReference type="Proteomes" id="UP001054837">
    <property type="component" value="Unassembled WGS sequence"/>
</dbReference>
<keyword evidence="3" id="KW-1185">Reference proteome</keyword>
<comment type="caution">
    <text evidence="2">The sequence shown here is derived from an EMBL/GenBank/DDBJ whole genome shotgun (WGS) entry which is preliminary data.</text>
</comment>
<evidence type="ECO:0000313" key="2">
    <source>
        <dbReference type="EMBL" id="GIY84566.1"/>
    </source>
</evidence>
<accession>A0AAV4WPZ0</accession>
<gene>
    <name evidence="2" type="ORF">CDAR_168961</name>
</gene>
<dbReference type="AlphaFoldDB" id="A0AAV4WPZ0"/>